<evidence type="ECO:0000259" key="5">
    <source>
        <dbReference type="Pfam" id="PF00127"/>
    </source>
</evidence>
<evidence type="ECO:0000256" key="3">
    <source>
        <dbReference type="SAM" id="MobiDB-lite"/>
    </source>
</evidence>
<evidence type="ECO:0000313" key="6">
    <source>
        <dbReference type="EMBL" id="SDF55719.1"/>
    </source>
</evidence>
<evidence type="ECO:0000256" key="1">
    <source>
        <dbReference type="ARBA" id="ARBA00022723"/>
    </source>
</evidence>
<dbReference type="GO" id="GO:0005507">
    <property type="term" value="F:copper ion binding"/>
    <property type="evidence" value="ECO:0007669"/>
    <property type="project" value="InterPro"/>
</dbReference>
<dbReference type="GO" id="GO:0009055">
    <property type="term" value="F:electron transfer activity"/>
    <property type="evidence" value="ECO:0007669"/>
    <property type="project" value="InterPro"/>
</dbReference>
<feature type="domain" description="Blue (type 1) copper" evidence="5">
    <location>
        <begin position="97"/>
        <end position="175"/>
    </location>
</feature>
<organism evidence="6 7">
    <name type="scientific">Methanolobus vulcani</name>
    <dbReference type="NCBI Taxonomy" id="38026"/>
    <lineage>
        <taxon>Archaea</taxon>
        <taxon>Methanobacteriati</taxon>
        <taxon>Methanobacteriota</taxon>
        <taxon>Stenosarchaea group</taxon>
        <taxon>Methanomicrobia</taxon>
        <taxon>Methanosarcinales</taxon>
        <taxon>Methanosarcinaceae</taxon>
        <taxon>Methanolobus</taxon>
    </lineage>
</organism>
<keyword evidence="2" id="KW-0186">Copper</keyword>
<keyword evidence="4" id="KW-1133">Transmembrane helix</keyword>
<dbReference type="InterPro" id="IPR000923">
    <property type="entry name" value="BlueCu_1"/>
</dbReference>
<keyword evidence="4" id="KW-0812">Transmembrane</keyword>
<name>A0A7Z7FC66_9EURY</name>
<dbReference type="SUPFAM" id="SSF49503">
    <property type="entry name" value="Cupredoxins"/>
    <property type="match status" value="1"/>
</dbReference>
<dbReference type="PANTHER" id="PTHR36507:SF1">
    <property type="entry name" value="BLL1555 PROTEIN"/>
    <property type="match status" value="1"/>
</dbReference>
<evidence type="ECO:0000313" key="7">
    <source>
        <dbReference type="Proteomes" id="UP000199259"/>
    </source>
</evidence>
<comment type="caution">
    <text evidence="6">The sequence shown here is derived from an EMBL/GenBank/DDBJ whole genome shotgun (WGS) entry which is preliminary data.</text>
</comment>
<dbReference type="PANTHER" id="PTHR36507">
    <property type="entry name" value="BLL1555 PROTEIN"/>
    <property type="match status" value="1"/>
</dbReference>
<protein>
    <submittedName>
        <fullName evidence="6">Plastocyanin</fullName>
    </submittedName>
</protein>
<sequence length="176" mass="19365">MKLLGQESYLLLLQMNLIVVQKIIKVEYFVRNYIKVRHPIERGLIMKRKLIIFILLVAASLAMGCTSYSNSGQTATPANETTTSPTNGTPAMTTESMTVEVSIQNFAFNPQSVTISSGDTVKWTNFDSVSHTVAGADFASDALKNGDSFSHTFTETGTYNYHCSIHHSMTGMVIVE</sequence>
<gene>
    <name evidence="6" type="ORF">SAMN04488589_0872</name>
</gene>
<reference evidence="6 7" key="1">
    <citation type="submission" date="2016-10" db="EMBL/GenBank/DDBJ databases">
        <authorList>
            <person name="Varghese N."/>
            <person name="Submissions S."/>
        </authorList>
    </citation>
    <scope>NUCLEOTIDE SEQUENCE [LARGE SCALE GENOMIC DNA]</scope>
    <source>
        <strain evidence="6 7">PL 12/M</strain>
    </source>
</reference>
<keyword evidence="1" id="KW-0479">Metal-binding</keyword>
<dbReference type="InterPro" id="IPR052721">
    <property type="entry name" value="ET_Amicyanin"/>
</dbReference>
<evidence type="ECO:0000256" key="4">
    <source>
        <dbReference type="SAM" id="Phobius"/>
    </source>
</evidence>
<dbReference type="InterPro" id="IPR008972">
    <property type="entry name" value="Cupredoxin"/>
</dbReference>
<feature type="transmembrane region" description="Helical" evidence="4">
    <location>
        <begin position="50"/>
        <end position="69"/>
    </location>
</feature>
<dbReference type="Proteomes" id="UP000199259">
    <property type="component" value="Unassembled WGS sequence"/>
</dbReference>
<dbReference type="AlphaFoldDB" id="A0A7Z7FC66"/>
<dbReference type="EMBL" id="FNCA01000002">
    <property type="protein sequence ID" value="SDF55719.1"/>
    <property type="molecule type" value="Genomic_DNA"/>
</dbReference>
<dbReference type="InterPro" id="IPR035668">
    <property type="entry name" value="Amicyanin"/>
</dbReference>
<dbReference type="CDD" id="cd13921">
    <property type="entry name" value="Amicyanin"/>
    <property type="match status" value="1"/>
</dbReference>
<feature type="region of interest" description="Disordered" evidence="3">
    <location>
        <begin position="70"/>
        <end position="89"/>
    </location>
</feature>
<keyword evidence="7" id="KW-1185">Reference proteome</keyword>
<dbReference type="Gene3D" id="2.60.40.420">
    <property type="entry name" value="Cupredoxins - blue copper proteins"/>
    <property type="match status" value="1"/>
</dbReference>
<evidence type="ECO:0000256" key="2">
    <source>
        <dbReference type="ARBA" id="ARBA00023008"/>
    </source>
</evidence>
<feature type="transmembrane region" description="Helical" evidence="4">
    <location>
        <begin position="12"/>
        <end position="30"/>
    </location>
</feature>
<proteinExistence type="predicted"/>
<dbReference type="Pfam" id="PF00127">
    <property type="entry name" value="Copper-bind"/>
    <property type="match status" value="1"/>
</dbReference>
<accession>A0A7Z7FC66</accession>
<keyword evidence="4" id="KW-0472">Membrane</keyword>